<name>A0A0E9RB64_ANGAN</name>
<sequence>MFEPGKEELETARWEGTMEHQSMLSMRLLITGASRFSGCTERTIKSQRLAP</sequence>
<protein>
    <submittedName>
        <fullName evidence="1">Uncharacterized protein</fullName>
    </submittedName>
</protein>
<accession>A0A0E9RB64</accession>
<evidence type="ECO:0000313" key="1">
    <source>
        <dbReference type="EMBL" id="JAH25593.1"/>
    </source>
</evidence>
<reference evidence="1" key="1">
    <citation type="submission" date="2014-11" db="EMBL/GenBank/DDBJ databases">
        <authorList>
            <person name="Amaro Gonzalez C."/>
        </authorList>
    </citation>
    <scope>NUCLEOTIDE SEQUENCE</scope>
</reference>
<dbReference type="EMBL" id="GBXM01082984">
    <property type="protein sequence ID" value="JAH25593.1"/>
    <property type="molecule type" value="Transcribed_RNA"/>
</dbReference>
<dbReference type="AlphaFoldDB" id="A0A0E9RB64"/>
<organism evidence="1">
    <name type="scientific">Anguilla anguilla</name>
    <name type="common">European freshwater eel</name>
    <name type="synonym">Muraena anguilla</name>
    <dbReference type="NCBI Taxonomy" id="7936"/>
    <lineage>
        <taxon>Eukaryota</taxon>
        <taxon>Metazoa</taxon>
        <taxon>Chordata</taxon>
        <taxon>Craniata</taxon>
        <taxon>Vertebrata</taxon>
        <taxon>Euteleostomi</taxon>
        <taxon>Actinopterygii</taxon>
        <taxon>Neopterygii</taxon>
        <taxon>Teleostei</taxon>
        <taxon>Anguilliformes</taxon>
        <taxon>Anguillidae</taxon>
        <taxon>Anguilla</taxon>
    </lineage>
</organism>
<proteinExistence type="predicted"/>
<reference evidence="1" key="2">
    <citation type="journal article" date="2015" name="Fish Shellfish Immunol.">
        <title>Early steps in the European eel (Anguilla anguilla)-Vibrio vulnificus interaction in the gills: Role of the RtxA13 toxin.</title>
        <authorList>
            <person name="Callol A."/>
            <person name="Pajuelo D."/>
            <person name="Ebbesson L."/>
            <person name="Teles M."/>
            <person name="MacKenzie S."/>
            <person name="Amaro C."/>
        </authorList>
    </citation>
    <scope>NUCLEOTIDE SEQUENCE</scope>
</reference>